<organism evidence="1 2">
    <name type="scientific">Dulcicalothrix desertica PCC 7102</name>
    <dbReference type="NCBI Taxonomy" id="232991"/>
    <lineage>
        <taxon>Bacteria</taxon>
        <taxon>Bacillati</taxon>
        <taxon>Cyanobacteriota</taxon>
        <taxon>Cyanophyceae</taxon>
        <taxon>Nostocales</taxon>
        <taxon>Calotrichaceae</taxon>
        <taxon>Dulcicalothrix</taxon>
    </lineage>
</organism>
<dbReference type="EMBL" id="RSCL01000039">
    <property type="protein sequence ID" value="RUS95883.1"/>
    <property type="molecule type" value="Genomic_DNA"/>
</dbReference>
<comment type="caution">
    <text evidence="1">The sequence shown here is derived from an EMBL/GenBank/DDBJ whole genome shotgun (WGS) entry which is preliminary data.</text>
</comment>
<sequence length="83" mass="9402">MQERSCNLHKGNRISGIDPNTGTEIRLFHPRLDQWENHFQANITFGTIIALTAIGAVTVDCLEMNSQSQIMARQFWISLGLFP</sequence>
<reference evidence="1" key="1">
    <citation type="submission" date="2018-12" db="EMBL/GenBank/DDBJ databases">
        <authorList>
            <person name="Will S."/>
            <person name="Neumann-Schaal M."/>
            <person name="Henke P."/>
        </authorList>
    </citation>
    <scope>NUCLEOTIDE SEQUENCE</scope>
    <source>
        <strain evidence="1">PCC 7102</strain>
    </source>
</reference>
<dbReference type="AlphaFoldDB" id="A0A433UPX3"/>
<dbReference type="RefSeq" id="WP_233787703.1">
    <property type="nucleotide sequence ID" value="NZ_RSCL01000039.1"/>
</dbReference>
<dbReference type="Proteomes" id="UP000271624">
    <property type="component" value="Unassembled WGS sequence"/>
</dbReference>
<proteinExistence type="predicted"/>
<protein>
    <submittedName>
        <fullName evidence="1">Uncharacterized protein</fullName>
    </submittedName>
</protein>
<reference evidence="1" key="2">
    <citation type="journal article" date="2019" name="Genome Biol. Evol.">
        <title>Day and night: Metabolic profiles and evolutionary relationships of six axenic non-marine cyanobacteria.</title>
        <authorList>
            <person name="Will S.E."/>
            <person name="Henke P."/>
            <person name="Boedeker C."/>
            <person name="Huang S."/>
            <person name="Brinkmann H."/>
            <person name="Rohde M."/>
            <person name="Jarek M."/>
            <person name="Friedl T."/>
            <person name="Seufert S."/>
            <person name="Schumacher M."/>
            <person name="Overmann J."/>
            <person name="Neumann-Schaal M."/>
            <person name="Petersen J."/>
        </authorList>
    </citation>
    <scope>NUCLEOTIDE SEQUENCE [LARGE SCALE GENOMIC DNA]</scope>
    <source>
        <strain evidence="1">PCC 7102</strain>
    </source>
</reference>
<evidence type="ECO:0000313" key="1">
    <source>
        <dbReference type="EMBL" id="RUS95883.1"/>
    </source>
</evidence>
<accession>A0A433UPX3</accession>
<evidence type="ECO:0000313" key="2">
    <source>
        <dbReference type="Proteomes" id="UP000271624"/>
    </source>
</evidence>
<keyword evidence="2" id="KW-1185">Reference proteome</keyword>
<gene>
    <name evidence="1" type="ORF">DSM106972_088960</name>
</gene>
<name>A0A433UPX3_9CYAN</name>